<protein>
    <submittedName>
        <fullName evidence="2">Glycosyltransferase</fullName>
    </submittedName>
</protein>
<evidence type="ECO:0000313" key="3">
    <source>
        <dbReference type="Proteomes" id="UP001139414"/>
    </source>
</evidence>
<dbReference type="Gene3D" id="3.40.50.2000">
    <property type="entry name" value="Glycogen Phosphorylase B"/>
    <property type="match status" value="2"/>
</dbReference>
<organism evidence="2 3">
    <name type="scientific">Christiangramia sediminis</name>
    <dbReference type="NCBI Taxonomy" id="2881336"/>
    <lineage>
        <taxon>Bacteria</taxon>
        <taxon>Pseudomonadati</taxon>
        <taxon>Bacteroidota</taxon>
        <taxon>Flavobacteriia</taxon>
        <taxon>Flavobacteriales</taxon>
        <taxon>Flavobacteriaceae</taxon>
        <taxon>Christiangramia</taxon>
    </lineage>
</organism>
<dbReference type="GO" id="GO:0016757">
    <property type="term" value="F:glycosyltransferase activity"/>
    <property type="evidence" value="ECO:0007669"/>
    <property type="project" value="InterPro"/>
</dbReference>
<dbReference type="PANTHER" id="PTHR12526:SF630">
    <property type="entry name" value="GLYCOSYLTRANSFERASE"/>
    <property type="match status" value="1"/>
</dbReference>
<feature type="domain" description="Glycosyl transferase family 1" evidence="1">
    <location>
        <begin position="159"/>
        <end position="323"/>
    </location>
</feature>
<dbReference type="CDD" id="cd03801">
    <property type="entry name" value="GT4_PimA-like"/>
    <property type="match status" value="1"/>
</dbReference>
<dbReference type="PANTHER" id="PTHR12526">
    <property type="entry name" value="GLYCOSYLTRANSFERASE"/>
    <property type="match status" value="1"/>
</dbReference>
<dbReference type="InterPro" id="IPR001296">
    <property type="entry name" value="Glyco_trans_1"/>
</dbReference>
<dbReference type="AlphaFoldDB" id="A0A9X1RXU2"/>
<name>A0A9X1RXU2_9FLAO</name>
<accession>A0A9X1RXU2</accession>
<dbReference type="Pfam" id="PF00534">
    <property type="entry name" value="Glycos_transf_1"/>
    <property type="match status" value="1"/>
</dbReference>
<comment type="caution">
    <text evidence="2">The sequence shown here is derived from an EMBL/GenBank/DDBJ whole genome shotgun (WGS) entry which is preliminary data.</text>
</comment>
<reference evidence="2" key="1">
    <citation type="submission" date="2021-10" db="EMBL/GenBank/DDBJ databases">
        <title>Gramella sp. ASW11-100T, isolated from marine sediment.</title>
        <authorList>
            <person name="Xia C."/>
        </authorList>
    </citation>
    <scope>NUCLEOTIDE SEQUENCE</scope>
    <source>
        <strain evidence="2">ASW11-100</strain>
    </source>
</reference>
<evidence type="ECO:0000313" key="2">
    <source>
        <dbReference type="EMBL" id="MCB7481312.1"/>
    </source>
</evidence>
<dbReference type="SUPFAM" id="SSF53756">
    <property type="entry name" value="UDP-Glycosyltransferase/glycogen phosphorylase"/>
    <property type="match status" value="1"/>
</dbReference>
<sequence length="350" mass="40090">MELWFDHVEQVAIASPTTYPEKILLSDFNTPIKLFKLPFFSFKNIWEICKSFLLLPIIFSQIFRSFIWADHVHIRCPGNVGLLACIVQIFFPGKPKSVKYAGNWDPKSKQPWSYNLQKWILGNSFLTRNIKVLVYGNWSNQGENIIPFFTASYSDSEKIEINKDFSPPYRFIFAGTLSQGKRPLMAVKIIHELLKDNFPVKLDIYGGGQEFEKMDTYITENNLTNSVILHGNRDSQILKEAYMNSHFSILPSISEGWPKALAEGMFFGCIPLASEVSCVSWMLGGESRGLLISKEEVIESEFTKETLKKIKDLLKDPVEMREKSLAATEWSQEYTLEKLEDGIKILLSNS</sequence>
<keyword evidence="3" id="KW-1185">Reference proteome</keyword>
<gene>
    <name evidence="2" type="ORF">LGQ90_08585</name>
</gene>
<evidence type="ECO:0000259" key="1">
    <source>
        <dbReference type="Pfam" id="PF00534"/>
    </source>
</evidence>
<dbReference type="EMBL" id="JAJBZG010000004">
    <property type="protein sequence ID" value="MCB7481312.1"/>
    <property type="molecule type" value="Genomic_DNA"/>
</dbReference>
<proteinExistence type="predicted"/>
<dbReference type="Proteomes" id="UP001139414">
    <property type="component" value="Unassembled WGS sequence"/>
</dbReference>